<reference evidence="9 10" key="1">
    <citation type="submission" date="2018-08" db="EMBL/GenBank/DDBJ databases">
        <title>A genome reference for cultivated species of the human gut microbiota.</title>
        <authorList>
            <person name="Zou Y."/>
            <person name="Xue W."/>
            <person name="Luo G."/>
        </authorList>
    </citation>
    <scope>NUCLEOTIDE SEQUENCE [LARGE SCALE GENOMIC DNA]</scope>
    <source>
        <strain evidence="9 10">AF32-8AC</strain>
    </source>
</reference>
<proteinExistence type="inferred from homology"/>
<keyword evidence="2 7" id="KW-0813">Transport</keyword>
<comment type="subcellular location">
    <subcellularLocation>
        <location evidence="1 7">Cell membrane</location>
        <topology evidence="1 7">Multi-pass membrane protein</topology>
    </subcellularLocation>
</comment>
<name>A0A3E2TYC8_9FIRM</name>
<evidence type="ECO:0000313" key="9">
    <source>
        <dbReference type="EMBL" id="RGB86820.1"/>
    </source>
</evidence>
<dbReference type="Proteomes" id="UP000260991">
    <property type="component" value="Unassembled WGS sequence"/>
</dbReference>
<feature type="transmembrane region" description="Helical" evidence="7">
    <location>
        <begin position="12"/>
        <end position="40"/>
    </location>
</feature>
<comment type="caution">
    <text evidence="9">The sequence shown here is derived from an EMBL/GenBank/DDBJ whole genome shotgun (WGS) entry which is preliminary data.</text>
</comment>
<dbReference type="EMBL" id="QVER01000021">
    <property type="protein sequence ID" value="RGB86820.1"/>
    <property type="molecule type" value="Genomic_DNA"/>
</dbReference>
<evidence type="ECO:0000256" key="2">
    <source>
        <dbReference type="ARBA" id="ARBA00022448"/>
    </source>
</evidence>
<dbReference type="GO" id="GO:0055085">
    <property type="term" value="P:transmembrane transport"/>
    <property type="evidence" value="ECO:0007669"/>
    <property type="project" value="InterPro"/>
</dbReference>
<dbReference type="PROSITE" id="PS50928">
    <property type="entry name" value="ABC_TM1"/>
    <property type="match status" value="1"/>
</dbReference>
<evidence type="ECO:0000313" key="10">
    <source>
        <dbReference type="Proteomes" id="UP000260991"/>
    </source>
</evidence>
<comment type="similarity">
    <text evidence="7">Belongs to the binding-protein-dependent transport system permease family.</text>
</comment>
<dbReference type="Gene3D" id="1.10.3720.10">
    <property type="entry name" value="MetI-like"/>
    <property type="match status" value="1"/>
</dbReference>
<evidence type="ECO:0000256" key="7">
    <source>
        <dbReference type="RuleBase" id="RU363032"/>
    </source>
</evidence>
<evidence type="ECO:0000256" key="6">
    <source>
        <dbReference type="ARBA" id="ARBA00023136"/>
    </source>
</evidence>
<keyword evidence="4 7" id="KW-0812">Transmembrane</keyword>
<feature type="transmembrane region" description="Helical" evidence="7">
    <location>
        <begin position="110"/>
        <end position="134"/>
    </location>
</feature>
<sequence length="279" mass="30926">MNVTEKKKDQITSVLIQVVCVILGLIIMAPVLYCIAAAFMKPTEILSSNPSLFPSGFYLDNFIQALKMTQIPRFLVNSLFVSLVCSVMRMMVASMAAYAFAFFEFKGKNILFYLVLGTMLIPGDATIVTNYMTVSGMGLVNNYLGIMILYFVSAANIFLMRQNFKTIPKELKEAADIDGCSAFGFYWRILLPIAKPVMTTVFISSFVSTWNMYLWPMIITTRNEMRTVQVGITMLNFSEEAAYGATMAGAVIVLIPSIIIFIISQKQIVKGMTAGAVKG</sequence>
<dbReference type="Pfam" id="PF00528">
    <property type="entry name" value="BPD_transp_1"/>
    <property type="match status" value="1"/>
</dbReference>
<evidence type="ECO:0000256" key="3">
    <source>
        <dbReference type="ARBA" id="ARBA00022475"/>
    </source>
</evidence>
<gene>
    <name evidence="9" type="ORF">DWZ46_13035</name>
</gene>
<dbReference type="PANTHER" id="PTHR43744">
    <property type="entry name" value="ABC TRANSPORTER PERMEASE PROTEIN MG189-RELATED-RELATED"/>
    <property type="match status" value="1"/>
</dbReference>
<evidence type="ECO:0000259" key="8">
    <source>
        <dbReference type="PROSITE" id="PS50928"/>
    </source>
</evidence>
<evidence type="ECO:0000256" key="4">
    <source>
        <dbReference type="ARBA" id="ARBA00022692"/>
    </source>
</evidence>
<keyword evidence="6 7" id="KW-0472">Membrane</keyword>
<dbReference type="PANTHER" id="PTHR43744:SF8">
    <property type="entry name" value="SN-GLYCEROL-3-PHOSPHATE TRANSPORT SYSTEM PERMEASE PROTEIN UGPE"/>
    <property type="match status" value="1"/>
</dbReference>
<dbReference type="SUPFAM" id="SSF161098">
    <property type="entry name" value="MetI-like"/>
    <property type="match status" value="1"/>
</dbReference>
<feature type="transmembrane region" description="Helical" evidence="7">
    <location>
        <begin position="79"/>
        <end position="103"/>
    </location>
</feature>
<dbReference type="AlphaFoldDB" id="A0A3E2TYC8"/>
<keyword evidence="3" id="KW-1003">Cell membrane</keyword>
<feature type="transmembrane region" description="Helical" evidence="7">
    <location>
        <begin position="140"/>
        <end position="159"/>
    </location>
</feature>
<feature type="transmembrane region" description="Helical" evidence="7">
    <location>
        <begin position="241"/>
        <end position="263"/>
    </location>
</feature>
<accession>A0A3E2TYC8</accession>
<dbReference type="GO" id="GO:0005886">
    <property type="term" value="C:plasma membrane"/>
    <property type="evidence" value="ECO:0007669"/>
    <property type="project" value="UniProtKB-SubCell"/>
</dbReference>
<evidence type="ECO:0000256" key="5">
    <source>
        <dbReference type="ARBA" id="ARBA00022989"/>
    </source>
</evidence>
<dbReference type="InterPro" id="IPR035906">
    <property type="entry name" value="MetI-like_sf"/>
</dbReference>
<keyword evidence="5 7" id="KW-1133">Transmembrane helix</keyword>
<organism evidence="9 10">
    <name type="scientific">Faecalibacterium prausnitzii</name>
    <dbReference type="NCBI Taxonomy" id="853"/>
    <lineage>
        <taxon>Bacteria</taxon>
        <taxon>Bacillati</taxon>
        <taxon>Bacillota</taxon>
        <taxon>Clostridia</taxon>
        <taxon>Eubacteriales</taxon>
        <taxon>Oscillospiraceae</taxon>
        <taxon>Faecalibacterium</taxon>
    </lineage>
</organism>
<protein>
    <submittedName>
        <fullName evidence="9">Carbohydrate ABC transporter permease</fullName>
    </submittedName>
</protein>
<evidence type="ECO:0000256" key="1">
    <source>
        <dbReference type="ARBA" id="ARBA00004651"/>
    </source>
</evidence>
<dbReference type="InterPro" id="IPR000515">
    <property type="entry name" value="MetI-like"/>
</dbReference>
<feature type="domain" description="ABC transmembrane type-1" evidence="8">
    <location>
        <begin position="75"/>
        <end position="264"/>
    </location>
</feature>
<dbReference type="CDD" id="cd06261">
    <property type="entry name" value="TM_PBP2"/>
    <property type="match status" value="1"/>
</dbReference>